<comment type="caution">
    <text evidence="1">The sequence shown here is derived from an EMBL/GenBank/DDBJ whole genome shotgun (WGS) entry which is preliminary data.</text>
</comment>
<sequence length="164" mass="18562">MFDGWGIMITLNDIPMDLYSEISNLALTDGEKSELYAFFTKNQVQKQEAAAVLKVLKDNNVRVKSFHLNNSYSCMYRKSLDAGQNRKGDAEFDRPTKKYRCNISTTEKIRFNDVERTAAVSKMYDVQGVMSPTLDSQKGHFGGERTWRDSCAAGLAFAKTLVSY</sequence>
<protein>
    <submittedName>
        <fullName evidence="1">Uncharacterized protein</fullName>
    </submittedName>
</protein>
<accession>A0A397W0C8</accession>
<name>A0A397W0C8_9GLOM</name>
<keyword evidence="2" id="KW-1185">Reference proteome</keyword>
<organism evidence="1 2">
    <name type="scientific">Gigaspora rosea</name>
    <dbReference type="NCBI Taxonomy" id="44941"/>
    <lineage>
        <taxon>Eukaryota</taxon>
        <taxon>Fungi</taxon>
        <taxon>Fungi incertae sedis</taxon>
        <taxon>Mucoromycota</taxon>
        <taxon>Glomeromycotina</taxon>
        <taxon>Glomeromycetes</taxon>
        <taxon>Diversisporales</taxon>
        <taxon>Gigasporaceae</taxon>
        <taxon>Gigaspora</taxon>
    </lineage>
</organism>
<gene>
    <name evidence="1" type="ORF">C2G38_2241192</name>
</gene>
<dbReference type="AlphaFoldDB" id="A0A397W0C8"/>
<dbReference type="OrthoDB" id="10449684at2759"/>
<dbReference type="EMBL" id="QKWP01000163">
    <property type="protein sequence ID" value="RIB25743.1"/>
    <property type="molecule type" value="Genomic_DNA"/>
</dbReference>
<proteinExistence type="predicted"/>
<evidence type="ECO:0000313" key="2">
    <source>
        <dbReference type="Proteomes" id="UP000266673"/>
    </source>
</evidence>
<dbReference type="Proteomes" id="UP000266673">
    <property type="component" value="Unassembled WGS sequence"/>
</dbReference>
<evidence type="ECO:0000313" key="1">
    <source>
        <dbReference type="EMBL" id="RIB25743.1"/>
    </source>
</evidence>
<reference evidence="1 2" key="1">
    <citation type="submission" date="2018-06" db="EMBL/GenBank/DDBJ databases">
        <title>Comparative genomics reveals the genomic features of Rhizophagus irregularis, R. cerebriforme, R. diaphanum and Gigaspora rosea, and their symbiotic lifestyle signature.</title>
        <authorList>
            <person name="Morin E."/>
            <person name="San Clemente H."/>
            <person name="Chen E.C.H."/>
            <person name="De La Providencia I."/>
            <person name="Hainaut M."/>
            <person name="Kuo A."/>
            <person name="Kohler A."/>
            <person name="Murat C."/>
            <person name="Tang N."/>
            <person name="Roy S."/>
            <person name="Loubradou J."/>
            <person name="Henrissat B."/>
            <person name="Grigoriev I.V."/>
            <person name="Corradi N."/>
            <person name="Roux C."/>
            <person name="Martin F.M."/>
        </authorList>
    </citation>
    <scope>NUCLEOTIDE SEQUENCE [LARGE SCALE GENOMIC DNA]</scope>
    <source>
        <strain evidence="1 2">DAOM 194757</strain>
    </source>
</reference>